<dbReference type="PANTHER" id="PTHR32322">
    <property type="entry name" value="INNER MEMBRANE TRANSPORTER"/>
    <property type="match status" value="1"/>
</dbReference>
<dbReference type="InterPro" id="IPR050638">
    <property type="entry name" value="AA-Vitamin_Transporters"/>
</dbReference>
<evidence type="ECO:0000259" key="7">
    <source>
        <dbReference type="Pfam" id="PF00892"/>
    </source>
</evidence>
<evidence type="ECO:0000256" key="1">
    <source>
        <dbReference type="ARBA" id="ARBA00004141"/>
    </source>
</evidence>
<feature type="transmembrane region" description="Helical" evidence="6">
    <location>
        <begin position="218"/>
        <end position="237"/>
    </location>
</feature>
<gene>
    <name evidence="8" type="ORF">GCM10008937_10370</name>
</gene>
<proteinExistence type="inferred from homology"/>
<feature type="transmembrane region" description="Helical" evidence="6">
    <location>
        <begin position="249"/>
        <end position="268"/>
    </location>
</feature>
<comment type="subcellular location">
    <subcellularLocation>
        <location evidence="1">Membrane</location>
        <topology evidence="1">Multi-pass membrane protein</topology>
    </subcellularLocation>
</comment>
<evidence type="ECO:0000256" key="6">
    <source>
        <dbReference type="SAM" id="Phobius"/>
    </source>
</evidence>
<dbReference type="InterPro" id="IPR000620">
    <property type="entry name" value="EamA_dom"/>
</dbReference>
<feature type="transmembrane region" description="Helical" evidence="6">
    <location>
        <begin position="100"/>
        <end position="117"/>
    </location>
</feature>
<dbReference type="InterPro" id="IPR037185">
    <property type="entry name" value="EmrE-like"/>
</dbReference>
<keyword evidence="4 6" id="KW-1133">Transmembrane helix</keyword>
<feature type="transmembrane region" description="Helical" evidence="6">
    <location>
        <begin position="154"/>
        <end position="174"/>
    </location>
</feature>
<feature type="domain" description="EamA" evidence="7">
    <location>
        <begin position="158"/>
        <end position="290"/>
    </location>
</feature>
<dbReference type="RefSeq" id="WP_343756818.1">
    <property type="nucleotide sequence ID" value="NZ_BAAADB010000007.1"/>
</dbReference>
<comment type="caution">
    <text evidence="8">The sequence shown here is derived from an EMBL/GenBank/DDBJ whole genome shotgun (WGS) entry which is preliminary data.</text>
</comment>
<keyword evidence="5 6" id="KW-0472">Membrane</keyword>
<dbReference type="EMBL" id="BAAADB010000007">
    <property type="protein sequence ID" value="GAA0504599.1"/>
    <property type="molecule type" value="Genomic_DNA"/>
</dbReference>
<feature type="transmembrane region" description="Helical" evidence="6">
    <location>
        <begin position="72"/>
        <end position="94"/>
    </location>
</feature>
<evidence type="ECO:0000256" key="4">
    <source>
        <dbReference type="ARBA" id="ARBA00022989"/>
    </source>
</evidence>
<feature type="domain" description="EamA" evidence="7">
    <location>
        <begin position="16"/>
        <end position="143"/>
    </location>
</feature>
<feature type="transmembrane region" description="Helical" evidence="6">
    <location>
        <begin position="129"/>
        <end position="148"/>
    </location>
</feature>
<evidence type="ECO:0000313" key="9">
    <source>
        <dbReference type="Proteomes" id="UP001500191"/>
    </source>
</evidence>
<dbReference type="Gene3D" id="1.10.3730.20">
    <property type="match status" value="1"/>
</dbReference>
<feature type="transmembrane region" description="Helical" evidence="6">
    <location>
        <begin position="186"/>
        <end position="206"/>
    </location>
</feature>
<comment type="similarity">
    <text evidence="2">Belongs to the EamA transporter family.</text>
</comment>
<protein>
    <submittedName>
        <fullName evidence="8">DMT family transporter</fullName>
    </submittedName>
</protein>
<evidence type="ECO:0000313" key="8">
    <source>
        <dbReference type="EMBL" id="GAA0504599.1"/>
    </source>
</evidence>
<dbReference type="SUPFAM" id="SSF103481">
    <property type="entry name" value="Multidrug resistance efflux transporter EmrE"/>
    <property type="match status" value="2"/>
</dbReference>
<dbReference type="PANTHER" id="PTHR32322:SF2">
    <property type="entry name" value="EAMA DOMAIN-CONTAINING PROTEIN"/>
    <property type="match status" value="1"/>
</dbReference>
<sequence>MTRKFPPAAFLSAAPLLFVLLWSTGFLGTKGAARNADPFAYLTVRFALAALLMLALTAALRAPWPTRAQAGRAGVTGLLLHAGYLGGVTTAIWLGLPAGITSVLVGVQPLLTGLLSWPVLGERVTRAQWAGLLLGFVGVLLVVGGQGVGSQTGASRPALLAAAFALICTTAGTLYQRRAGGDMPLLGGTAAQYVVSAAALGTVTLARGGGVIHWDAEFIVSLTWLVLVLSVGAILLLMRLLRDLPAARVNSLFYLVPPLAVLESWALYGERLSPLSLGGLLLCVTGVALAARQPTAPFRQDGP</sequence>
<evidence type="ECO:0000256" key="3">
    <source>
        <dbReference type="ARBA" id="ARBA00022692"/>
    </source>
</evidence>
<feature type="transmembrane region" description="Helical" evidence="6">
    <location>
        <begin position="274"/>
        <end position="291"/>
    </location>
</feature>
<keyword evidence="9" id="KW-1185">Reference proteome</keyword>
<organism evidence="8 9">
    <name type="scientific">Deinococcus depolymerans</name>
    <dbReference type="NCBI Taxonomy" id="392408"/>
    <lineage>
        <taxon>Bacteria</taxon>
        <taxon>Thermotogati</taxon>
        <taxon>Deinococcota</taxon>
        <taxon>Deinococci</taxon>
        <taxon>Deinococcales</taxon>
        <taxon>Deinococcaceae</taxon>
        <taxon>Deinococcus</taxon>
    </lineage>
</organism>
<evidence type="ECO:0000256" key="2">
    <source>
        <dbReference type="ARBA" id="ARBA00007362"/>
    </source>
</evidence>
<reference evidence="8 9" key="1">
    <citation type="journal article" date="2019" name="Int. J. Syst. Evol. Microbiol.">
        <title>The Global Catalogue of Microorganisms (GCM) 10K type strain sequencing project: providing services to taxonomists for standard genome sequencing and annotation.</title>
        <authorList>
            <consortium name="The Broad Institute Genomics Platform"/>
            <consortium name="The Broad Institute Genome Sequencing Center for Infectious Disease"/>
            <person name="Wu L."/>
            <person name="Ma J."/>
        </authorList>
    </citation>
    <scope>NUCLEOTIDE SEQUENCE [LARGE SCALE GENOMIC DNA]</scope>
    <source>
        <strain evidence="8 9">JCM 14368</strain>
    </source>
</reference>
<feature type="transmembrane region" description="Helical" evidence="6">
    <location>
        <begin position="38"/>
        <end position="60"/>
    </location>
</feature>
<dbReference type="Proteomes" id="UP001500191">
    <property type="component" value="Unassembled WGS sequence"/>
</dbReference>
<name>A0ABN1BSD2_9DEIO</name>
<evidence type="ECO:0000256" key="5">
    <source>
        <dbReference type="ARBA" id="ARBA00023136"/>
    </source>
</evidence>
<dbReference type="Pfam" id="PF00892">
    <property type="entry name" value="EamA"/>
    <property type="match status" value="2"/>
</dbReference>
<accession>A0ABN1BSD2</accession>
<keyword evidence="3 6" id="KW-0812">Transmembrane</keyword>